<feature type="transmembrane region" description="Helical" evidence="6">
    <location>
        <begin position="77"/>
        <end position="99"/>
    </location>
</feature>
<comment type="caution">
    <text evidence="7">The sequence shown here is derived from an EMBL/GenBank/DDBJ whole genome shotgun (WGS) entry which is preliminary data.</text>
</comment>
<evidence type="ECO:0000256" key="1">
    <source>
        <dbReference type="ARBA" id="ARBA00004141"/>
    </source>
</evidence>
<feature type="region of interest" description="Disordered" evidence="5">
    <location>
        <begin position="335"/>
        <end position="358"/>
    </location>
</feature>
<dbReference type="PANTHER" id="PTHR12570:SF85">
    <property type="entry name" value="DUF803 DOMAIN MEMBRANE PROTEIN (AFU_ORTHOLOGUE AFUA_1G15880)"/>
    <property type="match status" value="1"/>
</dbReference>
<sequence>MIPDKYIGLILAMSSSVFIGLSFIITKKGLINAQRRHGVSAADGKHHYLRNWTWWAGMSTMAVGEVLNFSAYSFAPAILVTPLGALSVILGAIFASIFLKETLGAIGKIGCLLSVVGAVLVVLHAPQDPNVDNIDELLFYALQPGFMIYCTLVVVISLFMIYKVVPKYGKRNPFIYVSICSLVGSVSVMSIKAFGIALKLTFAGNNQFTHPSTYVFGIVVAVCIVTQMNYFNKALEQFSTNVVNPIYFVCFTTATITASTILFQGFNVDSPVYVMSLIAGFIVIFTGVYLLDSIARGAGASNNNNNPGNGDGEDEHLLMSEATLLENEEAVGLTDMHDDDSDLEDGLVNRRESSQRVR</sequence>
<proteinExistence type="predicted"/>
<accession>A0AAD5PID6</accession>
<evidence type="ECO:0000256" key="6">
    <source>
        <dbReference type="SAM" id="Phobius"/>
    </source>
</evidence>
<feature type="transmembrane region" description="Helical" evidence="6">
    <location>
        <begin position="174"/>
        <end position="194"/>
    </location>
</feature>
<dbReference type="GO" id="GO:0015095">
    <property type="term" value="F:magnesium ion transmembrane transporter activity"/>
    <property type="evidence" value="ECO:0007669"/>
    <property type="project" value="InterPro"/>
</dbReference>
<dbReference type="Pfam" id="PF05653">
    <property type="entry name" value="Mg_trans_NIPA"/>
    <property type="match status" value="1"/>
</dbReference>
<feature type="compositionally biased region" description="Basic and acidic residues" evidence="5">
    <location>
        <begin position="347"/>
        <end position="358"/>
    </location>
</feature>
<comment type="subcellular location">
    <subcellularLocation>
        <location evidence="1">Membrane</location>
        <topology evidence="1">Multi-pass membrane protein</topology>
    </subcellularLocation>
</comment>
<organism evidence="7 8">
    <name type="scientific">Phascolomyces articulosus</name>
    <dbReference type="NCBI Taxonomy" id="60185"/>
    <lineage>
        <taxon>Eukaryota</taxon>
        <taxon>Fungi</taxon>
        <taxon>Fungi incertae sedis</taxon>
        <taxon>Mucoromycota</taxon>
        <taxon>Mucoromycotina</taxon>
        <taxon>Mucoromycetes</taxon>
        <taxon>Mucorales</taxon>
        <taxon>Lichtheimiaceae</taxon>
        <taxon>Phascolomyces</taxon>
    </lineage>
</organism>
<keyword evidence="3 6" id="KW-1133">Transmembrane helix</keyword>
<dbReference type="AlphaFoldDB" id="A0AAD5PID6"/>
<feature type="transmembrane region" description="Helical" evidence="6">
    <location>
        <begin position="137"/>
        <end position="162"/>
    </location>
</feature>
<evidence type="ECO:0000313" key="8">
    <source>
        <dbReference type="Proteomes" id="UP001209540"/>
    </source>
</evidence>
<dbReference type="Proteomes" id="UP001209540">
    <property type="component" value="Unassembled WGS sequence"/>
</dbReference>
<dbReference type="PANTHER" id="PTHR12570">
    <property type="match status" value="1"/>
</dbReference>
<evidence type="ECO:0000256" key="3">
    <source>
        <dbReference type="ARBA" id="ARBA00022989"/>
    </source>
</evidence>
<dbReference type="GO" id="GO:0016020">
    <property type="term" value="C:membrane"/>
    <property type="evidence" value="ECO:0007669"/>
    <property type="project" value="UniProtKB-SubCell"/>
</dbReference>
<name>A0AAD5PID6_9FUNG</name>
<evidence type="ECO:0000256" key="2">
    <source>
        <dbReference type="ARBA" id="ARBA00022692"/>
    </source>
</evidence>
<reference evidence="7" key="1">
    <citation type="journal article" date="2022" name="IScience">
        <title>Evolution of zygomycete secretomes and the origins of terrestrial fungal ecologies.</title>
        <authorList>
            <person name="Chang Y."/>
            <person name="Wang Y."/>
            <person name="Mondo S."/>
            <person name="Ahrendt S."/>
            <person name="Andreopoulos W."/>
            <person name="Barry K."/>
            <person name="Beard J."/>
            <person name="Benny G.L."/>
            <person name="Blankenship S."/>
            <person name="Bonito G."/>
            <person name="Cuomo C."/>
            <person name="Desiro A."/>
            <person name="Gervers K.A."/>
            <person name="Hundley H."/>
            <person name="Kuo A."/>
            <person name="LaButti K."/>
            <person name="Lang B.F."/>
            <person name="Lipzen A."/>
            <person name="O'Donnell K."/>
            <person name="Pangilinan J."/>
            <person name="Reynolds N."/>
            <person name="Sandor L."/>
            <person name="Smith M.E."/>
            <person name="Tsang A."/>
            <person name="Grigoriev I.V."/>
            <person name="Stajich J.E."/>
            <person name="Spatafora J.W."/>
        </authorList>
    </citation>
    <scope>NUCLEOTIDE SEQUENCE</scope>
    <source>
        <strain evidence="7">RSA 2281</strain>
    </source>
</reference>
<dbReference type="SUPFAM" id="SSF103481">
    <property type="entry name" value="Multidrug resistance efflux transporter EmrE"/>
    <property type="match status" value="1"/>
</dbReference>
<gene>
    <name evidence="7" type="ORF">BDA99DRAFT_198565</name>
</gene>
<reference evidence="7" key="2">
    <citation type="submission" date="2023-02" db="EMBL/GenBank/DDBJ databases">
        <authorList>
            <consortium name="DOE Joint Genome Institute"/>
            <person name="Mondo S.J."/>
            <person name="Chang Y."/>
            <person name="Wang Y."/>
            <person name="Ahrendt S."/>
            <person name="Andreopoulos W."/>
            <person name="Barry K."/>
            <person name="Beard J."/>
            <person name="Benny G.L."/>
            <person name="Blankenship S."/>
            <person name="Bonito G."/>
            <person name="Cuomo C."/>
            <person name="Desiro A."/>
            <person name="Gervers K.A."/>
            <person name="Hundley H."/>
            <person name="Kuo A."/>
            <person name="LaButti K."/>
            <person name="Lang B.F."/>
            <person name="Lipzen A."/>
            <person name="O'Donnell K."/>
            <person name="Pangilinan J."/>
            <person name="Reynolds N."/>
            <person name="Sandor L."/>
            <person name="Smith M.W."/>
            <person name="Tsang A."/>
            <person name="Grigoriev I.V."/>
            <person name="Stajich J.E."/>
            <person name="Spatafora J.W."/>
        </authorList>
    </citation>
    <scope>NUCLEOTIDE SEQUENCE</scope>
    <source>
        <strain evidence="7">RSA 2281</strain>
    </source>
</reference>
<feature type="transmembrane region" description="Helical" evidence="6">
    <location>
        <begin position="243"/>
        <end position="266"/>
    </location>
</feature>
<feature type="transmembrane region" description="Helical" evidence="6">
    <location>
        <begin position="6"/>
        <end position="26"/>
    </location>
</feature>
<evidence type="ECO:0000313" key="7">
    <source>
        <dbReference type="EMBL" id="KAI9275904.1"/>
    </source>
</evidence>
<keyword evidence="4 6" id="KW-0472">Membrane</keyword>
<dbReference type="InterPro" id="IPR008521">
    <property type="entry name" value="Mg_trans_NIPA"/>
</dbReference>
<dbReference type="EMBL" id="JAIXMP010000003">
    <property type="protein sequence ID" value="KAI9275904.1"/>
    <property type="molecule type" value="Genomic_DNA"/>
</dbReference>
<feature type="transmembrane region" description="Helical" evidence="6">
    <location>
        <begin position="272"/>
        <end position="291"/>
    </location>
</feature>
<evidence type="ECO:0000256" key="4">
    <source>
        <dbReference type="ARBA" id="ARBA00023136"/>
    </source>
</evidence>
<dbReference type="InterPro" id="IPR037185">
    <property type="entry name" value="EmrE-like"/>
</dbReference>
<evidence type="ECO:0000256" key="5">
    <source>
        <dbReference type="SAM" id="MobiDB-lite"/>
    </source>
</evidence>
<keyword evidence="2 6" id="KW-0812">Transmembrane</keyword>
<feature type="transmembrane region" description="Helical" evidence="6">
    <location>
        <begin position="214"/>
        <end position="231"/>
    </location>
</feature>
<feature type="transmembrane region" description="Helical" evidence="6">
    <location>
        <begin position="106"/>
        <end position="125"/>
    </location>
</feature>
<protein>
    <submittedName>
        <fullName evidence="7">Magnesium transporter</fullName>
    </submittedName>
</protein>
<keyword evidence="8" id="KW-1185">Reference proteome</keyword>